<evidence type="ECO:0000256" key="1">
    <source>
        <dbReference type="ARBA" id="ARBA00022491"/>
    </source>
</evidence>
<dbReference type="SUPFAM" id="SSF46785">
    <property type="entry name" value="Winged helix' DNA-binding domain"/>
    <property type="match status" value="1"/>
</dbReference>
<evidence type="ECO:0000256" key="6">
    <source>
        <dbReference type="ARBA" id="ARBA00023015"/>
    </source>
</evidence>
<dbReference type="Gene3D" id="1.10.10.10">
    <property type="entry name" value="Winged helix-like DNA-binding domain superfamily/Winged helix DNA-binding domain"/>
    <property type="match status" value="1"/>
</dbReference>
<evidence type="ECO:0000313" key="13">
    <source>
        <dbReference type="Proteomes" id="UP000219788"/>
    </source>
</evidence>
<evidence type="ECO:0000256" key="2">
    <source>
        <dbReference type="ARBA" id="ARBA00022705"/>
    </source>
</evidence>
<dbReference type="EMBL" id="PDDV01000005">
    <property type="protein sequence ID" value="PEH74324.1"/>
    <property type="molecule type" value="Genomic_DNA"/>
</dbReference>
<dbReference type="InterPro" id="IPR050077">
    <property type="entry name" value="LexA_repressor"/>
</dbReference>
<dbReference type="GO" id="GO:0004252">
    <property type="term" value="F:serine-type endopeptidase activity"/>
    <property type="evidence" value="ECO:0007669"/>
    <property type="project" value="InterPro"/>
</dbReference>
<evidence type="ECO:0000259" key="11">
    <source>
        <dbReference type="Pfam" id="PF01726"/>
    </source>
</evidence>
<dbReference type="InterPro" id="IPR036390">
    <property type="entry name" value="WH_DNA-bd_sf"/>
</dbReference>
<dbReference type="AlphaFoldDB" id="A0A2A7U7Q8"/>
<dbReference type="PANTHER" id="PTHR33516">
    <property type="entry name" value="LEXA REPRESSOR"/>
    <property type="match status" value="1"/>
</dbReference>
<feature type="domain" description="LexA repressor DNA-binding" evidence="11">
    <location>
        <begin position="1"/>
        <end position="65"/>
    </location>
</feature>
<comment type="caution">
    <text evidence="12">The sequence shown here is derived from an EMBL/GenBank/DDBJ whole genome shotgun (WGS) entry which is preliminary data.</text>
</comment>
<keyword evidence="4" id="KW-0378">Hydrolase</keyword>
<keyword evidence="9" id="KW-0234">DNA repair</keyword>
<protein>
    <submittedName>
        <fullName evidence="12">LexA family transcriptional regulator</fullName>
    </submittedName>
</protein>
<keyword evidence="6" id="KW-0805">Transcription regulation</keyword>
<evidence type="ECO:0000256" key="7">
    <source>
        <dbReference type="ARBA" id="ARBA00023125"/>
    </source>
</evidence>
<keyword evidence="10" id="KW-0742">SOS response</keyword>
<dbReference type="Proteomes" id="UP000219788">
    <property type="component" value="Unassembled WGS sequence"/>
</dbReference>
<organism evidence="12 13">
    <name type="scientific">Edwardsiella tarda</name>
    <dbReference type="NCBI Taxonomy" id="636"/>
    <lineage>
        <taxon>Bacteria</taxon>
        <taxon>Pseudomonadati</taxon>
        <taxon>Pseudomonadota</taxon>
        <taxon>Gammaproteobacteria</taxon>
        <taxon>Enterobacterales</taxon>
        <taxon>Hafniaceae</taxon>
        <taxon>Edwardsiella</taxon>
    </lineage>
</organism>
<proteinExistence type="predicted"/>
<accession>A0A2A7U7Q8</accession>
<gene>
    <name evidence="12" type="ORF">CRM76_00910</name>
</gene>
<dbReference type="InterPro" id="IPR006199">
    <property type="entry name" value="LexA_DNA-bd_dom"/>
</dbReference>
<evidence type="ECO:0000256" key="4">
    <source>
        <dbReference type="ARBA" id="ARBA00022801"/>
    </source>
</evidence>
<dbReference type="InterPro" id="IPR036388">
    <property type="entry name" value="WH-like_DNA-bd_sf"/>
</dbReference>
<evidence type="ECO:0000256" key="5">
    <source>
        <dbReference type="ARBA" id="ARBA00022813"/>
    </source>
</evidence>
<keyword evidence="7" id="KW-0238">DNA-binding</keyword>
<dbReference type="Pfam" id="PF01726">
    <property type="entry name" value="LexA_DNA_bind"/>
    <property type="match status" value="1"/>
</dbReference>
<dbReference type="FunFam" id="1.10.10.10:FF:000009">
    <property type="entry name" value="LexA repressor"/>
    <property type="match status" value="1"/>
</dbReference>
<evidence type="ECO:0000256" key="9">
    <source>
        <dbReference type="ARBA" id="ARBA00023204"/>
    </source>
</evidence>
<dbReference type="GO" id="GO:0006281">
    <property type="term" value="P:DNA repair"/>
    <property type="evidence" value="ECO:0007669"/>
    <property type="project" value="UniProtKB-KW"/>
</dbReference>
<sequence>MRGMTKKQGAVLAFIREFIAKTGFPPTRVEIAVGMGYRSPNAAEDHLKALERTGAIELIHGISRGIRITEAI</sequence>
<keyword evidence="1" id="KW-0678">Repressor</keyword>
<keyword evidence="3" id="KW-0227">DNA damage</keyword>
<name>A0A2A7U7Q8_EDWTA</name>
<evidence type="ECO:0000313" key="12">
    <source>
        <dbReference type="EMBL" id="PEH74324.1"/>
    </source>
</evidence>
<dbReference type="PANTHER" id="PTHR33516:SF2">
    <property type="entry name" value="LEXA REPRESSOR-RELATED"/>
    <property type="match status" value="1"/>
</dbReference>
<reference evidence="13" key="1">
    <citation type="submission" date="2017-09" db="EMBL/GenBank/DDBJ databases">
        <title>FDA dAtabase for Regulatory Grade micrObial Sequences (FDA-ARGOS): Supporting development and validation of Infectious Disease Dx tests.</title>
        <authorList>
            <person name="Goldberg B."/>
            <person name="Campos J."/>
            <person name="Tallon L."/>
            <person name="Sadzewicz L."/>
            <person name="Ott S."/>
            <person name="Zhao X."/>
            <person name="Nagaraj S."/>
            <person name="Vavikolanu K."/>
            <person name="Aluvathingal J."/>
            <person name="Nadendla S."/>
            <person name="Geyer C."/>
            <person name="Sichtig H."/>
        </authorList>
    </citation>
    <scope>NUCLEOTIDE SEQUENCE [LARGE SCALE GENOMIC DNA]</scope>
    <source>
        <strain evidence="13">FDAARGOS_370</strain>
    </source>
</reference>
<evidence type="ECO:0000256" key="10">
    <source>
        <dbReference type="ARBA" id="ARBA00023236"/>
    </source>
</evidence>
<dbReference type="GO" id="GO:0006508">
    <property type="term" value="P:proteolysis"/>
    <property type="evidence" value="ECO:0007669"/>
    <property type="project" value="InterPro"/>
</dbReference>
<keyword evidence="2" id="KW-0235">DNA replication</keyword>
<dbReference type="GO" id="GO:0006260">
    <property type="term" value="P:DNA replication"/>
    <property type="evidence" value="ECO:0007669"/>
    <property type="project" value="UniProtKB-KW"/>
</dbReference>
<keyword evidence="5" id="KW-0068">Autocatalytic cleavage</keyword>
<dbReference type="GO" id="GO:0003677">
    <property type="term" value="F:DNA binding"/>
    <property type="evidence" value="ECO:0007669"/>
    <property type="project" value="UniProtKB-KW"/>
</dbReference>
<evidence type="ECO:0000256" key="8">
    <source>
        <dbReference type="ARBA" id="ARBA00023163"/>
    </source>
</evidence>
<dbReference type="OrthoDB" id="6604049at2"/>
<dbReference type="GO" id="GO:0009432">
    <property type="term" value="P:SOS response"/>
    <property type="evidence" value="ECO:0007669"/>
    <property type="project" value="UniProtKB-KW"/>
</dbReference>
<evidence type="ECO:0000256" key="3">
    <source>
        <dbReference type="ARBA" id="ARBA00022763"/>
    </source>
</evidence>
<keyword evidence="8" id="KW-0804">Transcription</keyword>